<dbReference type="Proteomes" id="UP001234297">
    <property type="component" value="Chromosome 2"/>
</dbReference>
<sequence>MFSSIQETGEGLEAETYILGRIRHSNIVKLLCCISSEDSKLLVYEYMENGSLYRWIHGKARGGSDSDSGWARIGRLDWPTLFQIPIGAAQGFATSDGLPFTVLWRNSTTETGLACKYRKSASEFNISTSVLRNHRIADDRPVGIRLESVRDSVLLVGFRTISCREIGSSSMRIHSRACFFNIEAFFRRRGRFCLPSVLAGGSCAMFMDRRRSGGGRLCRRRSFRWVGDRRKAFSRQI</sequence>
<gene>
    <name evidence="1" type="ORF">MRB53_008553</name>
</gene>
<comment type="caution">
    <text evidence="1">The sequence shown here is derived from an EMBL/GenBank/DDBJ whole genome shotgun (WGS) entry which is preliminary data.</text>
</comment>
<name>A0ACC2MN39_PERAE</name>
<proteinExistence type="predicted"/>
<dbReference type="EMBL" id="CM056810">
    <property type="protein sequence ID" value="KAJ8646805.1"/>
    <property type="molecule type" value="Genomic_DNA"/>
</dbReference>
<evidence type="ECO:0000313" key="2">
    <source>
        <dbReference type="Proteomes" id="UP001234297"/>
    </source>
</evidence>
<evidence type="ECO:0000313" key="1">
    <source>
        <dbReference type="EMBL" id="KAJ8646805.1"/>
    </source>
</evidence>
<keyword evidence="2" id="KW-1185">Reference proteome</keyword>
<reference evidence="1 2" key="1">
    <citation type="journal article" date="2022" name="Hortic Res">
        <title>A haplotype resolved chromosomal level avocado genome allows analysis of novel avocado genes.</title>
        <authorList>
            <person name="Nath O."/>
            <person name="Fletcher S.J."/>
            <person name="Hayward A."/>
            <person name="Shaw L.M."/>
            <person name="Masouleh A.K."/>
            <person name="Furtado A."/>
            <person name="Henry R.J."/>
            <person name="Mitter N."/>
        </authorList>
    </citation>
    <scope>NUCLEOTIDE SEQUENCE [LARGE SCALE GENOMIC DNA]</scope>
    <source>
        <strain evidence="2">cv. Hass</strain>
    </source>
</reference>
<protein>
    <submittedName>
        <fullName evidence="1">Uncharacterized protein</fullName>
    </submittedName>
</protein>
<organism evidence="1 2">
    <name type="scientific">Persea americana</name>
    <name type="common">Avocado</name>
    <dbReference type="NCBI Taxonomy" id="3435"/>
    <lineage>
        <taxon>Eukaryota</taxon>
        <taxon>Viridiplantae</taxon>
        <taxon>Streptophyta</taxon>
        <taxon>Embryophyta</taxon>
        <taxon>Tracheophyta</taxon>
        <taxon>Spermatophyta</taxon>
        <taxon>Magnoliopsida</taxon>
        <taxon>Magnoliidae</taxon>
        <taxon>Laurales</taxon>
        <taxon>Lauraceae</taxon>
        <taxon>Persea</taxon>
    </lineage>
</organism>
<accession>A0ACC2MN39</accession>